<dbReference type="Proteomes" id="UP000187283">
    <property type="component" value="Unassembled WGS sequence"/>
</dbReference>
<dbReference type="PANTHER" id="PTHR31157">
    <property type="entry name" value="SCP DOMAIN-CONTAINING PROTEIN"/>
    <property type="match status" value="1"/>
</dbReference>
<dbReference type="SUPFAM" id="SSF55797">
    <property type="entry name" value="PR-1-like"/>
    <property type="match status" value="1"/>
</dbReference>
<evidence type="ECO:0000313" key="3">
    <source>
        <dbReference type="EMBL" id="OMJ25680.1"/>
    </source>
</evidence>
<dbReference type="Pfam" id="PF00188">
    <property type="entry name" value="CAP"/>
    <property type="match status" value="1"/>
</dbReference>
<dbReference type="Gene3D" id="3.40.33.10">
    <property type="entry name" value="CAP"/>
    <property type="match status" value="1"/>
</dbReference>
<dbReference type="EMBL" id="LSSN01000130">
    <property type="protein sequence ID" value="OMJ25680.1"/>
    <property type="molecule type" value="Genomic_DNA"/>
</dbReference>
<accession>A0A1R1YFJ6</accession>
<organism evidence="3 4">
    <name type="scientific">Smittium culicis</name>
    <dbReference type="NCBI Taxonomy" id="133412"/>
    <lineage>
        <taxon>Eukaryota</taxon>
        <taxon>Fungi</taxon>
        <taxon>Fungi incertae sedis</taxon>
        <taxon>Zoopagomycota</taxon>
        <taxon>Kickxellomycotina</taxon>
        <taxon>Harpellomycetes</taxon>
        <taxon>Harpellales</taxon>
        <taxon>Legeriomycetaceae</taxon>
        <taxon>Smittium</taxon>
    </lineage>
</organism>
<feature type="compositionally biased region" description="Polar residues" evidence="1">
    <location>
        <begin position="100"/>
        <end position="116"/>
    </location>
</feature>
<feature type="domain" description="SCP" evidence="2">
    <location>
        <begin position="180"/>
        <end position="284"/>
    </location>
</feature>
<feature type="compositionally biased region" description="Polar residues" evidence="1">
    <location>
        <begin position="131"/>
        <end position="144"/>
    </location>
</feature>
<keyword evidence="4" id="KW-1185">Reference proteome</keyword>
<comment type="caution">
    <text evidence="3">The sequence shown here is derived from an EMBL/GenBank/DDBJ whole genome shotgun (WGS) entry which is preliminary data.</text>
</comment>
<dbReference type="STRING" id="133412.A0A1R1YFJ6"/>
<proteinExistence type="predicted"/>
<evidence type="ECO:0000259" key="2">
    <source>
        <dbReference type="Pfam" id="PF00188"/>
    </source>
</evidence>
<protein>
    <recommendedName>
        <fullName evidence="2">SCP domain-containing protein</fullName>
    </recommendedName>
</protein>
<sequence length="293" mass="32661">MPIDLNVLKVDQIVKHNDVFKRQNGQGNIKNNSVIRSTVNSSMSVTNNGIRLNSIKNSTTMILTTTATLKITGESKKNNLNQLASVTPTSSFSKDRIKSPTFSQTPISTSIPGQFNTSPTRTKKSPTKATISKSISRNKPTETIQGKDPSKETVKIDYDSYGDSDYEISGLSNDDLSLMLRLVNELRSQNNKPPLVYSKNEIKAARYQSEYQNSIKEMTHNNSNFNNNLRARITSSGASCNGCGENVAVGQKSTQQVFDAWKKSHGHYLNMIGNYKYFGYARVGRYWTQIFTS</sequence>
<evidence type="ECO:0000256" key="1">
    <source>
        <dbReference type="SAM" id="MobiDB-lite"/>
    </source>
</evidence>
<reference evidence="3 4" key="1">
    <citation type="submission" date="2017-01" db="EMBL/GenBank/DDBJ databases">
        <authorList>
            <person name="Mah S.A."/>
            <person name="Swanson W.J."/>
            <person name="Moy G.W."/>
            <person name="Vacquier V.D."/>
        </authorList>
    </citation>
    <scope>NUCLEOTIDE SEQUENCE [LARGE SCALE GENOMIC DNA]</scope>
    <source>
        <strain evidence="3 4">GSMNP</strain>
    </source>
</reference>
<dbReference type="OrthoDB" id="568194at2759"/>
<evidence type="ECO:0000313" key="4">
    <source>
        <dbReference type="Proteomes" id="UP000187283"/>
    </source>
</evidence>
<dbReference type="AlphaFoldDB" id="A0A1R1YFJ6"/>
<dbReference type="PANTHER" id="PTHR31157:SF1">
    <property type="entry name" value="SCP DOMAIN-CONTAINING PROTEIN"/>
    <property type="match status" value="1"/>
</dbReference>
<dbReference type="InterPro" id="IPR014044">
    <property type="entry name" value="CAP_dom"/>
</dbReference>
<gene>
    <name evidence="3" type="ORF">AYI70_g726</name>
</gene>
<dbReference type="InterPro" id="IPR035940">
    <property type="entry name" value="CAP_sf"/>
</dbReference>
<dbReference type="CDD" id="cd05379">
    <property type="entry name" value="CAP_bacterial"/>
    <property type="match status" value="1"/>
</dbReference>
<feature type="region of interest" description="Disordered" evidence="1">
    <location>
        <begin position="91"/>
        <end position="151"/>
    </location>
</feature>
<name>A0A1R1YFJ6_9FUNG</name>